<comment type="caution">
    <text evidence="1">The sequence shown here is derived from an EMBL/GenBank/DDBJ whole genome shotgun (WGS) entry which is preliminary data.</text>
</comment>
<name>A0A6N8L5G5_9SPHI</name>
<reference evidence="1 2" key="1">
    <citation type="submission" date="2019-12" db="EMBL/GenBank/DDBJ databases">
        <authorList>
            <person name="Dong K."/>
        </authorList>
    </citation>
    <scope>NUCLEOTIDE SEQUENCE [LARGE SCALE GENOMIC DNA]</scope>
    <source>
        <strain evidence="1 2">JCM 31225</strain>
    </source>
</reference>
<sequence>MKIIMKNKIAIPGILLSGLLLLGISSCSKDDFKGERPDQKLTAALESYSILLTEAPHGWKAHLFTGSVGGYGFWFEFNKENKVSMFADFRTESGNQAAQSSYRLKATLLPALYFDTYSYLHELADPDNRVNGGTAGWGLLSDFEFSFREVKGDTILLTGNLNNSKLQLVKASAAEKAAYQRGNLNALRADATRFFQTSSFLFLKDNANTVYSVNMNISQKTVAFNYSVGQTMETALLGFAFSGENDLILSEPFIKGGIHIDRFIRTEVAGAPVIKAALAKETMEIQKTENPLFPFFLMWGSSYQLIRVPIETTSQGNKSDFDLRRTAALTAMRALLRAGTTFPEMRIAINKSEKLVVVNQIIRQTPYSFNANFAFSYTEQDNAIKLKYEGPMDGNSTVIEPGFKPIIDGLTDGAMEFDFDLTTPQLRAFGQSKSLTNFRFVGLIN</sequence>
<proteinExistence type="predicted"/>
<organism evidence="1 2">
    <name type="scientific">Sphingobacterium humi</name>
    <dbReference type="NCBI Taxonomy" id="1796905"/>
    <lineage>
        <taxon>Bacteria</taxon>
        <taxon>Pseudomonadati</taxon>
        <taxon>Bacteroidota</taxon>
        <taxon>Sphingobacteriia</taxon>
        <taxon>Sphingobacteriales</taxon>
        <taxon>Sphingobacteriaceae</taxon>
        <taxon>Sphingobacterium</taxon>
    </lineage>
</organism>
<dbReference type="AlphaFoldDB" id="A0A6N8L5G5"/>
<keyword evidence="2" id="KW-1185">Reference proteome</keyword>
<dbReference type="PROSITE" id="PS51257">
    <property type="entry name" value="PROKAR_LIPOPROTEIN"/>
    <property type="match status" value="1"/>
</dbReference>
<accession>A0A6N8L5G5</accession>
<dbReference type="Proteomes" id="UP000435036">
    <property type="component" value="Unassembled WGS sequence"/>
</dbReference>
<dbReference type="InterPro" id="IPR025396">
    <property type="entry name" value="DUF4302"/>
</dbReference>
<gene>
    <name evidence="1" type="ORF">GQF63_15430</name>
</gene>
<dbReference type="EMBL" id="WSQA01000013">
    <property type="protein sequence ID" value="MVZ63418.1"/>
    <property type="molecule type" value="Genomic_DNA"/>
</dbReference>
<dbReference type="Pfam" id="PF14135">
    <property type="entry name" value="DUF4302"/>
    <property type="match status" value="1"/>
</dbReference>
<evidence type="ECO:0000313" key="2">
    <source>
        <dbReference type="Proteomes" id="UP000435036"/>
    </source>
</evidence>
<evidence type="ECO:0000313" key="1">
    <source>
        <dbReference type="EMBL" id="MVZ63418.1"/>
    </source>
</evidence>
<protein>
    <submittedName>
        <fullName evidence="1">DUF4302 domain-containing protein</fullName>
    </submittedName>
</protein>